<name>A0A7C5N993_9GAMM</name>
<evidence type="ECO:0000313" key="3">
    <source>
        <dbReference type="EMBL" id="HHH12907.1"/>
    </source>
</evidence>
<feature type="transmembrane region" description="Helical" evidence="2">
    <location>
        <begin position="52"/>
        <end position="70"/>
    </location>
</feature>
<dbReference type="Proteomes" id="UP000886100">
    <property type="component" value="Unassembled WGS sequence"/>
</dbReference>
<protein>
    <submittedName>
        <fullName evidence="3">DUF3301 domain-containing protein</fullName>
    </submittedName>
</protein>
<reference evidence="3" key="1">
    <citation type="journal article" date="2020" name="mSystems">
        <title>Genome- and Community-Level Interaction Insights into Carbon Utilization and Element Cycling Functions of Hydrothermarchaeota in Hydrothermal Sediment.</title>
        <authorList>
            <person name="Zhou Z."/>
            <person name="Liu Y."/>
            <person name="Xu W."/>
            <person name="Pan J."/>
            <person name="Luo Z.H."/>
            <person name="Li M."/>
        </authorList>
    </citation>
    <scope>NUCLEOTIDE SEQUENCE [LARGE SCALE GENOMIC DNA]</scope>
    <source>
        <strain evidence="3">HyVt-535</strain>
    </source>
</reference>
<gene>
    <name evidence="3" type="ORF">ENJ98_01605</name>
</gene>
<keyword evidence="2" id="KW-1133">Transmembrane helix</keyword>
<dbReference type="InterPro" id="IPR021732">
    <property type="entry name" value="DUF3301"/>
</dbReference>
<evidence type="ECO:0000256" key="2">
    <source>
        <dbReference type="SAM" id="Phobius"/>
    </source>
</evidence>
<keyword evidence="2" id="KW-0472">Membrane</keyword>
<keyword evidence="2" id="KW-0812">Transmembrane</keyword>
<evidence type="ECO:0000256" key="1">
    <source>
        <dbReference type="SAM" id="MobiDB-lite"/>
    </source>
</evidence>
<accession>A0A7C5N993</accession>
<dbReference type="AlphaFoldDB" id="A0A7C5N993"/>
<proteinExistence type="predicted"/>
<sequence length="179" mass="19344">MDGAIHAAPAQQRIVGGVDHGIHLESGNIPGADAQAAAGIFPVHVRNGTGPVLSTLVSILVLGLAALAWSSGAKAREAAMAIGRAACEREGYQLLDDSVALQRFGLRWTSAGLRLRRMYRFDYSVEGTLRETGYVLLLGKELESVHIRGRHTFEQQEGPEEEPARPVAKVIPFPGNRRR</sequence>
<dbReference type="EMBL" id="DROM01000100">
    <property type="protein sequence ID" value="HHH12907.1"/>
    <property type="molecule type" value="Genomic_DNA"/>
</dbReference>
<dbReference type="Pfam" id="PF11743">
    <property type="entry name" value="DUF3301"/>
    <property type="match status" value="1"/>
</dbReference>
<comment type="caution">
    <text evidence="3">The sequence shown here is derived from an EMBL/GenBank/DDBJ whole genome shotgun (WGS) entry which is preliminary data.</text>
</comment>
<feature type="region of interest" description="Disordered" evidence="1">
    <location>
        <begin position="153"/>
        <end position="179"/>
    </location>
</feature>
<organism evidence="3">
    <name type="scientific">Thiolapillus brandeum</name>
    <dbReference type="NCBI Taxonomy" id="1076588"/>
    <lineage>
        <taxon>Bacteria</taxon>
        <taxon>Pseudomonadati</taxon>
        <taxon>Pseudomonadota</taxon>
        <taxon>Gammaproteobacteria</taxon>
        <taxon>Chromatiales</taxon>
        <taxon>Sedimenticolaceae</taxon>
        <taxon>Thiolapillus</taxon>
    </lineage>
</organism>